<dbReference type="Pfam" id="PF00196">
    <property type="entry name" value="GerE"/>
    <property type="match status" value="1"/>
</dbReference>
<dbReference type="PANTHER" id="PTHR43214:SF24">
    <property type="entry name" value="TRANSCRIPTIONAL REGULATORY PROTEIN NARL-RELATED"/>
    <property type="match status" value="1"/>
</dbReference>
<dbReference type="PROSITE" id="PS50110">
    <property type="entry name" value="RESPONSE_REGULATORY"/>
    <property type="match status" value="1"/>
</dbReference>
<keyword evidence="4" id="KW-0804">Transcription</keyword>
<accession>A0ABW5RFY8</accession>
<keyword evidence="1 5" id="KW-0597">Phosphoprotein</keyword>
<dbReference type="Pfam" id="PF00072">
    <property type="entry name" value="Response_reg"/>
    <property type="match status" value="1"/>
</dbReference>
<evidence type="ECO:0000256" key="3">
    <source>
        <dbReference type="ARBA" id="ARBA00023125"/>
    </source>
</evidence>
<name>A0ABW5RFY8_9MICO</name>
<dbReference type="Gene3D" id="3.40.50.2300">
    <property type="match status" value="1"/>
</dbReference>
<evidence type="ECO:0000256" key="1">
    <source>
        <dbReference type="ARBA" id="ARBA00022553"/>
    </source>
</evidence>
<feature type="domain" description="HTH luxR-type" evidence="6">
    <location>
        <begin position="140"/>
        <end position="205"/>
    </location>
</feature>
<evidence type="ECO:0000313" key="9">
    <source>
        <dbReference type="Proteomes" id="UP001597453"/>
    </source>
</evidence>
<dbReference type="InterPro" id="IPR039420">
    <property type="entry name" value="WalR-like"/>
</dbReference>
<evidence type="ECO:0000259" key="6">
    <source>
        <dbReference type="PROSITE" id="PS50043"/>
    </source>
</evidence>
<comment type="caution">
    <text evidence="8">The sequence shown here is derived from an EMBL/GenBank/DDBJ whole genome shotgun (WGS) entry which is preliminary data.</text>
</comment>
<evidence type="ECO:0000313" key="8">
    <source>
        <dbReference type="EMBL" id="MFD2673729.1"/>
    </source>
</evidence>
<dbReference type="PANTHER" id="PTHR43214">
    <property type="entry name" value="TWO-COMPONENT RESPONSE REGULATOR"/>
    <property type="match status" value="1"/>
</dbReference>
<dbReference type="InterPro" id="IPR000792">
    <property type="entry name" value="Tscrpt_reg_LuxR_C"/>
</dbReference>
<reference evidence="9" key="1">
    <citation type="journal article" date="2019" name="Int. J. Syst. Evol. Microbiol.">
        <title>The Global Catalogue of Microorganisms (GCM) 10K type strain sequencing project: providing services to taxonomists for standard genome sequencing and annotation.</title>
        <authorList>
            <consortium name="The Broad Institute Genomics Platform"/>
            <consortium name="The Broad Institute Genome Sequencing Center for Infectious Disease"/>
            <person name="Wu L."/>
            <person name="Ma J."/>
        </authorList>
    </citation>
    <scope>NUCLEOTIDE SEQUENCE [LARGE SCALE GENOMIC DNA]</scope>
    <source>
        <strain evidence="9">TISTR 1511</strain>
    </source>
</reference>
<proteinExistence type="predicted"/>
<dbReference type="InterPro" id="IPR016032">
    <property type="entry name" value="Sig_transdc_resp-reg_C-effctor"/>
</dbReference>
<dbReference type="SUPFAM" id="SSF46894">
    <property type="entry name" value="C-terminal effector domain of the bipartite response regulators"/>
    <property type="match status" value="1"/>
</dbReference>
<evidence type="ECO:0000259" key="7">
    <source>
        <dbReference type="PROSITE" id="PS50110"/>
    </source>
</evidence>
<dbReference type="PRINTS" id="PR00038">
    <property type="entry name" value="HTHLUXR"/>
</dbReference>
<feature type="modified residue" description="4-aspartylphosphate" evidence="5">
    <location>
        <position position="56"/>
    </location>
</feature>
<dbReference type="EMBL" id="JBHUNF010000001">
    <property type="protein sequence ID" value="MFD2673729.1"/>
    <property type="molecule type" value="Genomic_DNA"/>
</dbReference>
<gene>
    <name evidence="8" type="ORF">ACFSUQ_00190</name>
</gene>
<dbReference type="InterPro" id="IPR058245">
    <property type="entry name" value="NreC/VraR/RcsB-like_REC"/>
</dbReference>
<keyword evidence="9" id="KW-1185">Reference proteome</keyword>
<protein>
    <submittedName>
        <fullName evidence="8">Response regulator</fullName>
    </submittedName>
</protein>
<dbReference type="CDD" id="cd17535">
    <property type="entry name" value="REC_NarL-like"/>
    <property type="match status" value="1"/>
</dbReference>
<evidence type="ECO:0000256" key="2">
    <source>
        <dbReference type="ARBA" id="ARBA00023015"/>
    </source>
</evidence>
<dbReference type="RefSeq" id="WP_066055465.1">
    <property type="nucleotide sequence ID" value="NZ_JBHUNF010000001.1"/>
</dbReference>
<evidence type="ECO:0000256" key="4">
    <source>
        <dbReference type="ARBA" id="ARBA00023163"/>
    </source>
</evidence>
<keyword evidence="2" id="KW-0805">Transcription regulation</keyword>
<dbReference type="SUPFAM" id="SSF52172">
    <property type="entry name" value="CheY-like"/>
    <property type="match status" value="1"/>
</dbReference>
<dbReference type="InterPro" id="IPR001789">
    <property type="entry name" value="Sig_transdc_resp-reg_receiver"/>
</dbReference>
<dbReference type="PROSITE" id="PS50043">
    <property type="entry name" value="HTH_LUXR_2"/>
    <property type="match status" value="1"/>
</dbReference>
<dbReference type="PROSITE" id="PS00622">
    <property type="entry name" value="HTH_LUXR_1"/>
    <property type="match status" value="1"/>
</dbReference>
<dbReference type="CDD" id="cd06170">
    <property type="entry name" value="LuxR_C_like"/>
    <property type="match status" value="1"/>
</dbReference>
<sequence length="207" mass="21879">MTELRVVLVDDHPVVRAGLRAVLHAQPQIAVVADAASCDEALAAVAAHQPDVVVTDLRLGDGVDGIETTKRLRALPNPPAVLVLSTYDRDAEIFGAINAGASGYLLKDVPPEEIATAIAAAAAGESYFSSDIAQRVLRGLRNPPPTLTGRERDVLKLLVTGASNREIAKSLVVSEATVKSHLVHIFDKLGVDSRARAIRTAQEMGLV</sequence>
<keyword evidence="3" id="KW-0238">DNA-binding</keyword>
<evidence type="ECO:0000256" key="5">
    <source>
        <dbReference type="PROSITE-ProRule" id="PRU00169"/>
    </source>
</evidence>
<feature type="domain" description="Response regulatory" evidence="7">
    <location>
        <begin position="5"/>
        <end position="122"/>
    </location>
</feature>
<dbReference type="Proteomes" id="UP001597453">
    <property type="component" value="Unassembled WGS sequence"/>
</dbReference>
<dbReference type="SMART" id="SM00448">
    <property type="entry name" value="REC"/>
    <property type="match status" value="1"/>
</dbReference>
<dbReference type="InterPro" id="IPR011006">
    <property type="entry name" value="CheY-like_superfamily"/>
</dbReference>
<dbReference type="SMART" id="SM00421">
    <property type="entry name" value="HTH_LUXR"/>
    <property type="match status" value="1"/>
</dbReference>
<organism evidence="8 9">
    <name type="scientific">Gulosibacter bifidus</name>
    <dbReference type="NCBI Taxonomy" id="272239"/>
    <lineage>
        <taxon>Bacteria</taxon>
        <taxon>Bacillati</taxon>
        <taxon>Actinomycetota</taxon>
        <taxon>Actinomycetes</taxon>
        <taxon>Micrococcales</taxon>
        <taxon>Microbacteriaceae</taxon>
        <taxon>Gulosibacter</taxon>
    </lineage>
</organism>